<keyword evidence="3" id="KW-1185">Reference proteome</keyword>
<comment type="caution">
    <text evidence="2">The sequence shown here is derived from an EMBL/GenBank/DDBJ whole genome shotgun (WGS) entry which is preliminary data.</text>
</comment>
<accession>A0A1R3K6L4</accession>
<evidence type="ECO:0000313" key="3">
    <source>
        <dbReference type="Proteomes" id="UP000187203"/>
    </source>
</evidence>
<proteinExistence type="predicted"/>
<dbReference type="AlphaFoldDB" id="A0A1R3K6L4"/>
<name>A0A1R3K6L4_9ROSI</name>
<reference evidence="3" key="1">
    <citation type="submission" date="2013-09" db="EMBL/GenBank/DDBJ databases">
        <title>Corchorus olitorius genome sequencing.</title>
        <authorList>
            <person name="Alam M."/>
            <person name="Haque M.S."/>
            <person name="Islam M.S."/>
            <person name="Emdad E.M."/>
            <person name="Islam M.M."/>
            <person name="Ahmed B."/>
            <person name="Halim A."/>
            <person name="Hossen Q.M.M."/>
            <person name="Hossain M.Z."/>
            <person name="Ahmed R."/>
            <person name="Khan M.M."/>
            <person name="Islam R."/>
            <person name="Rashid M.M."/>
            <person name="Khan S.A."/>
            <person name="Rahman M.S."/>
            <person name="Alam M."/>
            <person name="Yahiya A.S."/>
            <person name="Khan M.S."/>
            <person name="Azam M.S."/>
            <person name="Haque T."/>
            <person name="Lashkar M.Z.H."/>
            <person name="Akhand A.I."/>
            <person name="Morshed G."/>
            <person name="Roy S."/>
            <person name="Uddin K.S."/>
            <person name="Rabeya T."/>
            <person name="Hossain A.S."/>
            <person name="Chowdhury A."/>
            <person name="Snigdha A.R."/>
            <person name="Mortoza M.S."/>
            <person name="Matin S.A."/>
            <person name="Hoque S.M.E."/>
            <person name="Islam M.K."/>
            <person name="Roy D.K."/>
            <person name="Haider R."/>
            <person name="Moosa M.M."/>
            <person name="Elias S.M."/>
            <person name="Hasan A.M."/>
            <person name="Jahan S."/>
            <person name="Shafiuddin M."/>
            <person name="Mahmood N."/>
            <person name="Shommy N.S."/>
        </authorList>
    </citation>
    <scope>NUCLEOTIDE SEQUENCE [LARGE SCALE GENOMIC DNA]</scope>
    <source>
        <strain evidence="3">cv. O-4</strain>
    </source>
</reference>
<feature type="compositionally biased region" description="Polar residues" evidence="1">
    <location>
        <begin position="1"/>
        <end position="14"/>
    </location>
</feature>
<dbReference type="EMBL" id="AWUE01014588">
    <property type="protein sequence ID" value="OMP02743.1"/>
    <property type="molecule type" value="Genomic_DNA"/>
</dbReference>
<evidence type="ECO:0000313" key="2">
    <source>
        <dbReference type="EMBL" id="OMP02743.1"/>
    </source>
</evidence>
<dbReference type="Proteomes" id="UP000187203">
    <property type="component" value="Unassembled WGS sequence"/>
</dbReference>
<dbReference type="OrthoDB" id="273089at2759"/>
<organism evidence="2 3">
    <name type="scientific">Corchorus olitorius</name>
    <dbReference type="NCBI Taxonomy" id="93759"/>
    <lineage>
        <taxon>Eukaryota</taxon>
        <taxon>Viridiplantae</taxon>
        <taxon>Streptophyta</taxon>
        <taxon>Embryophyta</taxon>
        <taxon>Tracheophyta</taxon>
        <taxon>Spermatophyta</taxon>
        <taxon>Magnoliopsida</taxon>
        <taxon>eudicotyledons</taxon>
        <taxon>Gunneridae</taxon>
        <taxon>Pentapetalae</taxon>
        <taxon>rosids</taxon>
        <taxon>malvids</taxon>
        <taxon>Malvales</taxon>
        <taxon>Malvaceae</taxon>
        <taxon>Grewioideae</taxon>
        <taxon>Apeibeae</taxon>
        <taxon>Corchorus</taxon>
    </lineage>
</organism>
<protein>
    <submittedName>
        <fullName evidence="2">Uncharacterized protein</fullName>
    </submittedName>
</protein>
<sequence length="139" mass="14655">MQNEGSNGGTTTASGDHCGNLPEPDLEKQGNMPVLPPDDRHPGLVGDSACEAIPTLVTIVVSKGESQVTQQPISKLSKDVDSVKEELPRVASPRKGYFSRTSSCHEQCRAVAVNVSAPESQPSVGKLLGLEGRSKLYTA</sequence>
<gene>
    <name evidence="2" type="ORF">COLO4_10850</name>
</gene>
<evidence type="ECO:0000256" key="1">
    <source>
        <dbReference type="SAM" id="MobiDB-lite"/>
    </source>
</evidence>
<feature type="region of interest" description="Disordered" evidence="1">
    <location>
        <begin position="1"/>
        <end position="47"/>
    </location>
</feature>